<reference evidence="2 3" key="1">
    <citation type="journal article" date="2019" name="Commun. Biol.">
        <title>The bagworm genome reveals a unique fibroin gene that provides high tensile strength.</title>
        <authorList>
            <person name="Kono N."/>
            <person name="Nakamura H."/>
            <person name="Ohtoshi R."/>
            <person name="Tomita M."/>
            <person name="Numata K."/>
            <person name="Arakawa K."/>
        </authorList>
    </citation>
    <scope>NUCLEOTIDE SEQUENCE [LARGE SCALE GENOMIC DNA]</scope>
</reference>
<dbReference type="AlphaFoldDB" id="A0A4C1SXW3"/>
<gene>
    <name evidence="2" type="ORF">EVAR_4458_1</name>
</gene>
<proteinExistence type="predicted"/>
<name>A0A4C1SXW3_EUMVA</name>
<evidence type="ECO:0000256" key="1">
    <source>
        <dbReference type="SAM" id="MobiDB-lite"/>
    </source>
</evidence>
<accession>A0A4C1SXW3</accession>
<organism evidence="2 3">
    <name type="scientific">Eumeta variegata</name>
    <name type="common">Bagworm moth</name>
    <name type="synonym">Eumeta japonica</name>
    <dbReference type="NCBI Taxonomy" id="151549"/>
    <lineage>
        <taxon>Eukaryota</taxon>
        <taxon>Metazoa</taxon>
        <taxon>Ecdysozoa</taxon>
        <taxon>Arthropoda</taxon>
        <taxon>Hexapoda</taxon>
        <taxon>Insecta</taxon>
        <taxon>Pterygota</taxon>
        <taxon>Neoptera</taxon>
        <taxon>Endopterygota</taxon>
        <taxon>Lepidoptera</taxon>
        <taxon>Glossata</taxon>
        <taxon>Ditrysia</taxon>
        <taxon>Tineoidea</taxon>
        <taxon>Psychidae</taxon>
        <taxon>Oiketicinae</taxon>
        <taxon>Eumeta</taxon>
    </lineage>
</organism>
<sequence length="106" mass="11168">MLTDIHGTSTRTRKEVQVSTARPAGGDAPPPCPGGRCSEYAFEGVCDISQHVGGVWGKGNGMKNEVSLRERSRLGSGRARRCSASLRAPRCKHAACVTSAHVTCAT</sequence>
<dbReference type="EMBL" id="BGZK01000024">
    <property type="protein sequence ID" value="GBP07039.1"/>
    <property type="molecule type" value="Genomic_DNA"/>
</dbReference>
<evidence type="ECO:0000313" key="2">
    <source>
        <dbReference type="EMBL" id="GBP07039.1"/>
    </source>
</evidence>
<feature type="region of interest" description="Disordered" evidence="1">
    <location>
        <begin position="1"/>
        <end position="32"/>
    </location>
</feature>
<keyword evidence="3" id="KW-1185">Reference proteome</keyword>
<comment type="caution">
    <text evidence="2">The sequence shown here is derived from an EMBL/GenBank/DDBJ whole genome shotgun (WGS) entry which is preliminary data.</text>
</comment>
<dbReference type="Proteomes" id="UP000299102">
    <property type="component" value="Unassembled WGS sequence"/>
</dbReference>
<evidence type="ECO:0000313" key="3">
    <source>
        <dbReference type="Proteomes" id="UP000299102"/>
    </source>
</evidence>
<feature type="compositionally biased region" description="Polar residues" evidence="1">
    <location>
        <begin position="1"/>
        <end position="10"/>
    </location>
</feature>
<protein>
    <submittedName>
        <fullName evidence="2">Uncharacterized protein</fullName>
    </submittedName>
</protein>